<comment type="caution">
    <text evidence="2">The sequence shown here is derived from an EMBL/GenBank/DDBJ whole genome shotgun (WGS) entry which is preliminary data.</text>
</comment>
<proteinExistence type="predicted"/>
<keyword evidence="3" id="KW-1185">Reference proteome</keyword>
<feature type="compositionally biased region" description="Basic and acidic residues" evidence="1">
    <location>
        <begin position="7"/>
        <end position="17"/>
    </location>
</feature>
<accession>A0AAN5D7D2</accession>
<feature type="compositionally biased region" description="Low complexity" evidence="1">
    <location>
        <begin position="69"/>
        <end position="79"/>
    </location>
</feature>
<feature type="non-terminal residue" evidence="2">
    <location>
        <position position="1"/>
    </location>
</feature>
<evidence type="ECO:0000313" key="3">
    <source>
        <dbReference type="Proteomes" id="UP001328107"/>
    </source>
</evidence>
<dbReference type="Proteomes" id="UP001328107">
    <property type="component" value="Unassembled WGS sequence"/>
</dbReference>
<organism evidence="2 3">
    <name type="scientific">Pristionchus mayeri</name>
    <dbReference type="NCBI Taxonomy" id="1317129"/>
    <lineage>
        <taxon>Eukaryota</taxon>
        <taxon>Metazoa</taxon>
        <taxon>Ecdysozoa</taxon>
        <taxon>Nematoda</taxon>
        <taxon>Chromadorea</taxon>
        <taxon>Rhabditida</taxon>
        <taxon>Rhabditina</taxon>
        <taxon>Diplogasteromorpha</taxon>
        <taxon>Diplogasteroidea</taxon>
        <taxon>Neodiplogasteridae</taxon>
        <taxon>Pristionchus</taxon>
    </lineage>
</organism>
<dbReference type="AlphaFoldDB" id="A0AAN5D7D2"/>
<name>A0AAN5D7D2_9BILA</name>
<gene>
    <name evidence="2" type="ORF">PMAYCL1PPCAC_27190</name>
</gene>
<sequence length="183" mass="20085">SEFSPDQEEKSQTHDNLDNESLIATAGHSPLNQKVLKESHLTGENLTPSFSSPIPSNDDSGEADGIGHSSISSPSASPIPKKKKKLLNAQEEHSNFHSSSRSLLTRRNYIFESIRESRSPIRLHSLCISSMESNLWSVLRTTDLAHSSTSLTPPGRDSSMGSCRTARSNSPLRGVWDWLSELS</sequence>
<evidence type="ECO:0000256" key="1">
    <source>
        <dbReference type="SAM" id="MobiDB-lite"/>
    </source>
</evidence>
<protein>
    <submittedName>
        <fullName evidence="2">Uncharacterized protein</fullName>
    </submittedName>
</protein>
<feature type="compositionally biased region" description="Polar residues" evidence="1">
    <location>
        <begin position="42"/>
        <end position="58"/>
    </location>
</feature>
<reference evidence="3" key="1">
    <citation type="submission" date="2022-10" db="EMBL/GenBank/DDBJ databases">
        <title>Genome assembly of Pristionchus species.</title>
        <authorList>
            <person name="Yoshida K."/>
            <person name="Sommer R.J."/>
        </authorList>
    </citation>
    <scope>NUCLEOTIDE SEQUENCE [LARGE SCALE GENOMIC DNA]</scope>
    <source>
        <strain evidence="3">RS5460</strain>
    </source>
</reference>
<feature type="region of interest" description="Disordered" evidence="1">
    <location>
        <begin position="1"/>
        <end position="99"/>
    </location>
</feature>
<dbReference type="EMBL" id="BTRK01000006">
    <property type="protein sequence ID" value="GMR56995.1"/>
    <property type="molecule type" value="Genomic_DNA"/>
</dbReference>
<feature type="region of interest" description="Disordered" evidence="1">
    <location>
        <begin position="146"/>
        <end position="166"/>
    </location>
</feature>
<evidence type="ECO:0000313" key="2">
    <source>
        <dbReference type="EMBL" id="GMR56995.1"/>
    </source>
</evidence>